<gene>
    <name evidence="4" type="ordered locus">Pcar_1644</name>
</gene>
<dbReference type="PANTHER" id="PTHR36150">
    <property type="entry name" value="DNA GYRASE INHIBITOR YACG"/>
    <property type="match status" value="1"/>
</dbReference>
<organism evidence="4 5">
    <name type="scientific">Syntrophotalea carbinolica (strain DSM 2380 / NBRC 103641 / GraBd1)</name>
    <name type="common">Pelobacter carbinolicus</name>
    <dbReference type="NCBI Taxonomy" id="338963"/>
    <lineage>
        <taxon>Bacteria</taxon>
        <taxon>Pseudomonadati</taxon>
        <taxon>Thermodesulfobacteriota</taxon>
        <taxon>Desulfuromonadia</taxon>
        <taxon>Desulfuromonadales</taxon>
        <taxon>Syntrophotaleaceae</taxon>
        <taxon>Syntrophotalea</taxon>
    </lineage>
</organism>
<dbReference type="Gene3D" id="3.30.50.10">
    <property type="entry name" value="Erythroid Transcription Factor GATA-1, subunit A"/>
    <property type="match status" value="1"/>
</dbReference>
<dbReference type="STRING" id="338963.Pcar_1644"/>
<accession>Q3A419</accession>
<evidence type="ECO:0000256" key="1">
    <source>
        <dbReference type="ARBA" id="ARBA00022723"/>
    </source>
</evidence>
<evidence type="ECO:0000256" key="3">
    <source>
        <dbReference type="SAM" id="MobiDB-lite"/>
    </source>
</evidence>
<reference evidence="4 5" key="2">
    <citation type="journal article" date="2012" name="BMC Genomics">
        <title>The genome of Pelobacter carbinolicus reveals surprising metabolic capabilities and physiological features.</title>
        <authorList>
            <person name="Aklujkar M."/>
            <person name="Haveman S.A."/>
            <person name="Didonato R.Jr."/>
            <person name="Chertkov O."/>
            <person name="Han C.S."/>
            <person name="Land M.L."/>
            <person name="Brown P."/>
            <person name="Lovley D.R."/>
        </authorList>
    </citation>
    <scope>NUCLEOTIDE SEQUENCE [LARGE SCALE GENOMIC DNA]</scope>
    <source>
        <strain evidence="5">DSM 2380 / NBRC 103641 / GraBd1</strain>
    </source>
</reference>
<dbReference type="GO" id="GO:0008270">
    <property type="term" value="F:zinc ion binding"/>
    <property type="evidence" value="ECO:0007669"/>
    <property type="project" value="InterPro"/>
</dbReference>
<protein>
    <submittedName>
        <fullName evidence="4">Uncharacterized protein</fullName>
    </submittedName>
</protein>
<evidence type="ECO:0000313" key="5">
    <source>
        <dbReference type="Proteomes" id="UP000002534"/>
    </source>
</evidence>
<dbReference type="OrthoDB" id="9809663at2"/>
<dbReference type="Pfam" id="PF03884">
    <property type="entry name" value="YacG"/>
    <property type="match status" value="1"/>
</dbReference>
<dbReference type="HAMAP" id="MF_00649">
    <property type="entry name" value="DNA_gyrase_inhibitor_YacG"/>
    <property type="match status" value="1"/>
</dbReference>
<dbReference type="Proteomes" id="UP000002534">
    <property type="component" value="Chromosome"/>
</dbReference>
<dbReference type="EMBL" id="CP000142">
    <property type="protein sequence ID" value="ABA88888.2"/>
    <property type="molecule type" value="Genomic_DNA"/>
</dbReference>
<sequence>MTNDKKTFTVKCPHCGASKPWEGNAYRPFCSSRCRQMDLGAWVDEEYRVPDASCPSDEEQSLSELHQKTIDWS</sequence>
<keyword evidence="5" id="KW-1185">Reference proteome</keyword>
<name>Q3A419_SYNC1</name>
<reference evidence="5" key="1">
    <citation type="submission" date="2005-10" db="EMBL/GenBank/DDBJ databases">
        <title>Complete sequence of Pelobacter carbinolicus DSM 2380.</title>
        <authorList>
            <person name="Copeland A."/>
            <person name="Lucas S."/>
            <person name="Lapidus A."/>
            <person name="Barry K."/>
            <person name="Detter J.C."/>
            <person name="Glavina T."/>
            <person name="Hammon N."/>
            <person name="Israni S."/>
            <person name="Pitluck S."/>
            <person name="Chertkov O."/>
            <person name="Schmutz J."/>
            <person name="Larimer F."/>
            <person name="Land M."/>
            <person name="Kyrpides N."/>
            <person name="Ivanova N."/>
            <person name="Richardson P."/>
        </authorList>
    </citation>
    <scope>NUCLEOTIDE SEQUENCE [LARGE SCALE GENOMIC DNA]</scope>
    <source>
        <strain evidence="5">DSM 2380 / NBRC 103641 / GraBd1</strain>
    </source>
</reference>
<dbReference type="GO" id="GO:0006355">
    <property type="term" value="P:regulation of DNA-templated transcription"/>
    <property type="evidence" value="ECO:0007669"/>
    <property type="project" value="InterPro"/>
</dbReference>
<feature type="region of interest" description="Disordered" evidence="3">
    <location>
        <begin position="53"/>
        <end position="73"/>
    </location>
</feature>
<evidence type="ECO:0000256" key="2">
    <source>
        <dbReference type="ARBA" id="ARBA00022833"/>
    </source>
</evidence>
<dbReference type="eggNOG" id="COG3024">
    <property type="taxonomic scope" value="Bacteria"/>
</dbReference>
<dbReference type="SUPFAM" id="SSF57716">
    <property type="entry name" value="Glucocorticoid receptor-like (DNA-binding domain)"/>
    <property type="match status" value="1"/>
</dbReference>
<keyword evidence="2" id="KW-0862">Zinc</keyword>
<dbReference type="PANTHER" id="PTHR36150:SF1">
    <property type="entry name" value="DNA GYRASE INHIBITOR YACG"/>
    <property type="match status" value="1"/>
</dbReference>
<evidence type="ECO:0000313" key="4">
    <source>
        <dbReference type="EMBL" id="ABA88888.2"/>
    </source>
</evidence>
<proteinExistence type="inferred from homology"/>
<keyword evidence="1" id="KW-0479">Metal-binding</keyword>
<dbReference type="InterPro" id="IPR013088">
    <property type="entry name" value="Znf_NHR/GATA"/>
</dbReference>
<dbReference type="KEGG" id="pca:Pcar_1644"/>
<dbReference type="RefSeq" id="WP_011341377.1">
    <property type="nucleotide sequence ID" value="NC_007498.2"/>
</dbReference>
<dbReference type="HOGENOM" id="CLU_178280_1_2_7"/>
<dbReference type="InterPro" id="IPR005584">
    <property type="entry name" value="DNA_gyrase_inhibitor_YacG"/>
</dbReference>
<dbReference type="AlphaFoldDB" id="Q3A419"/>